<dbReference type="PROSITE" id="PS00662">
    <property type="entry name" value="T2SP_E"/>
    <property type="match status" value="1"/>
</dbReference>
<dbReference type="Gene3D" id="3.40.50.300">
    <property type="entry name" value="P-loop containing nucleotide triphosphate hydrolases"/>
    <property type="match status" value="1"/>
</dbReference>
<dbReference type="SMART" id="SM00382">
    <property type="entry name" value="AAA"/>
    <property type="match status" value="1"/>
</dbReference>
<dbReference type="InterPro" id="IPR001482">
    <property type="entry name" value="T2SS/T4SS_dom"/>
</dbReference>
<evidence type="ECO:0000256" key="4">
    <source>
        <dbReference type="SAM" id="MobiDB-lite"/>
    </source>
</evidence>
<feature type="compositionally biased region" description="Polar residues" evidence="4">
    <location>
        <begin position="1"/>
        <end position="14"/>
    </location>
</feature>
<dbReference type="Proteomes" id="UP000434052">
    <property type="component" value="Unassembled WGS sequence"/>
</dbReference>
<evidence type="ECO:0000259" key="5">
    <source>
        <dbReference type="PROSITE" id="PS00662"/>
    </source>
</evidence>
<gene>
    <name evidence="7" type="ORF">DQK91_08705</name>
    <name evidence="6" type="ORF">E8L03_00285</name>
</gene>
<reference evidence="6 9" key="2">
    <citation type="submission" date="2019-04" db="EMBL/GenBank/DDBJ databases">
        <title>Isolation and culture of sulfate reducing bacteria from the cold seep of the South China Sea.</title>
        <authorList>
            <person name="Sun C."/>
            <person name="Liu R."/>
        </authorList>
    </citation>
    <scope>NUCLEOTIDE SEQUENCE [LARGE SCALE GENOMIC DNA]</scope>
    <source>
        <strain evidence="6 9">CS1</strain>
    </source>
</reference>
<dbReference type="InterPro" id="IPR003593">
    <property type="entry name" value="AAA+_ATPase"/>
</dbReference>
<evidence type="ECO:0000313" key="6">
    <source>
        <dbReference type="EMBL" id="QJT07445.1"/>
    </source>
</evidence>
<evidence type="ECO:0000256" key="1">
    <source>
        <dbReference type="ARBA" id="ARBA00006611"/>
    </source>
</evidence>
<evidence type="ECO:0000313" key="9">
    <source>
        <dbReference type="Proteomes" id="UP000503251"/>
    </source>
</evidence>
<dbReference type="InterPro" id="IPR007831">
    <property type="entry name" value="T2SS_GspE_N"/>
</dbReference>
<dbReference type="InterPro" id="IPR037257">
    <property type="entry name" value="T2SS_E_N_sf"/>
</dbReference>
<comment type="similarity">
    <text evidence="1">Belongs to the GSP E family.</text>
</comment>
<keyword evidence="2" id="KW-0547">Nucleotide-binding</keyword>
<evidence type="ECO:0000313" key="7">
    <source>
        <dbReference type="EMBL" id="TVM34641.1"/>
    </source>
</evidence>
<keyword evidence="3" id="KW-0067">ATP-binding</keyword>
<dbReference type="RefSeq" id="WP_144304962.1">
    <property type="nucleotide sequence ID" value="NZ_CP039543.1"/>
</dbReference>
<evidence type="ECO:0000256" key="2">
    <source>
        <dbReference type="ARBA" id="ARBA00022741"/>
    </source>
</evidence>
<evidence type="ECO:0000313" key="8">
    <source>
        <dbReference type="Proteomes" id="UP000434052"/>
    </source>
</evidence>
<reference evidence="7 8" key="1">
    <citation type="submission" date="2018-06" db="EMBL/GenBank/DDBJ databases">
        <title>Complete genome of Desulfovibrio marinus P48SEP.</title>
        <authorList>
            <person name="Crispim J.S."/>
            <person name="Vidigal P.M.P."/>
            <person name="Silva L.C.F."/>
            <person name="Araujo L.C."/>
            <person name="Laguardia C.N."/>
            <person name="Dias R.S."/>
            <person name="Sousa M.P."/>
            <person name="Paula S.O."/>
            <person name="Silva C."/>
        </authorList>
    </citation>
    <scope>NUCLEOTIDE SEQUENCE [LARGE SCALE GENOMIC DNA]</scope>
    <source>
        <strain evidence="7 8">P48SEP</strain>
    </source>
</reference>
<accession>A0A6P1ZHJ6</accession>
<dbReference type="OrthoDB" id="9805147at2"/>
<dbReference type="Gene3D" id="3.30.300.160">
    <property type="entry name" value="Type II secretion system, protein E, N-terminal domain"/>
    <property type="match status" value="1"/>
</dbReference>
<dbReference type="PANTHER" id="PTHR30258:SF1">
    <property type="entry name" value="PROTEIN TRANSPORT PROTEIN HOFB HOMOLOG"/>
    <property type="match status" value="1"/>
</dbReference>
<dbReference type="Proteomes" id="UP000503251">
    <property type="component" value="Chromosome"/>
</dbReference>
<evidence type="ECO:0000256" key="3">
    <source>
        <dbReference type="ARBA" id="ARBA00022840"/>
    </source>
</evidence>
<dbReference type="EMBL" id="CP039543">
    <property type="protein sequence ID" value="QJT07445.1"/>
    <property type="molecule type" value="Genomic_DNA"/>
</dbReference>
<keyword evidence="9" id="KW-1185">Reference proteome</keyword>
<dbReference type="SUPFAM" id="SSF160246">
    <property type="entry name" value="EspE N-terminal domain-like"/>
    <property type="match status" value="1"/>
</dbReference>
<feature type="domain" description="Bacterial type II secretion system protein E" evidence="5">
    <location>
        <begin position="406"/>
        <end position="420"/>
    </location>
</feature>
<dbReference type="GO" id="GO:0016887">
    <property type="term" value="F:ATP hydrolysis activity"/>
    <property type="evidence" value="ECO:0007669"/>
    <property type="project" value="TreeGrafter"/>
</dbReference>
<sequence length="588" mass="65325">MQTDPANPLLSQDSPAEPRSTRPAAPPPGRKRLGEMLMEEGLLTTEQLQKSLEGQKVLGIKLGQYLIQKNVVDESHIVRLLARQLRVGRYDKERFPPSTDMAEVVPESLAHRHLLVPLERHGSLLWLAMMDPTDLEAIDIVMKTSGFDVEPVICTEQEYVSHFYGVYGRMLEGIADVEVEQEQSITVEDSTVTISSLQYMAEDAPVVKLVNSVLVQALDRGASDIHIQPKHKDVLLRFRVDGKLEEAPAPPKAFYLPFISRIKLLSNMDISVSRIPQDGRFTYRTRDTEISVRTSTTPTIYGEKVVMRLLNQSNDVMDFTELGMSEREAKILKTATRRPYGMILATGPTGSGKTTLLYSILNRLNTIDVNIVTLEDPVEYRVDNICQIQLNRKAGMTFASGLRSVLRQDPDIIMVGEIRDLETADIAIKSALTGHKVLSTLHTNNAADTITRMVEMGIEPFLVASTLLVSVAQRLVRRLCDDCAEEIPATSKHLKILGVKPSEGLTIRKAVGCPKCGRSGYKGRVGVFEILEVDENVQDMIIKRASAHQIRSAAVKAGTLVTLKQNAAIKVLEGRTSIEEYMTIAFEI</sequence>
<dbReference type="Pfam" id="PF05157">
    <property type="entry name" value="MshEN"/>
    <property type="match status" value="1"/>
</dbReference>
<organism evidence="7 8">
    <name type="scientific">Oceanidesulfovibrio marinus</name>
    <dbReference type="NCBI Taxonomy" id="370038"/>
    <lineage>
        <taxon>Bacteria</taxon>
        <taxon>Pseudomonadati</taxon>
        <taxon>Thermodesulfobacteriota</taxon>
        <taxon>Desulfovibrionia</taxon>
        <taxon>Desulfovibrionales</taxon>
        <taxon>Desulfovibrionaceae</taxon>
        <taxon>Oceanidesulfovibrio</taxon>
    </lineage>
</organism>
<name>A0A6P1ZHJ6_9BACT</name>
<dbReference type="SUPFAM" id="SSF52540">
    <property type="entry name" value="P-loop containing nucleoside triphosphate hydrolases"/>
    <property type="match status" value="1"/>
</dbReference>
<dbReference type="GO" id="GO:0005524">
    <property type="term" value="F:ATP binding"/>
    <property type="evidence" value="ECO:0007669"/>
    <property type="project" value="UniProtKB-KW"/>
</dbReference>
<dbReference type="InterPro" id="IPR027417">
    <property type="entry name" value="P-loop_NTPase"/>
</dbReference>
<dbReference type="Gene3D" id="3.30.450.90">
    <property type="match status" value="1"/>
</dbReference>
<dbReference type="CDD" id="cd01129">
    <property type="entry name" value="PulE-GspE-like"/>
    <property type="match status" value="1"/>
</dbReference>
<dbReference type="GO" id="GO:0005886">
    <property type="term" value="C:plasma membrane"/>
    <property type="evidence" value="ECO:0007669"/>
    <property type="project" value="TreeGrafter"/>
</dbReference>
<feature type="region of interest" description="Disordered" evidence="4">
    <location>
        <begin position="1"/>
        <end position="31"/>
    </location>
</feature>
<protein>
    <submittedName>
        <fullName evidence="7">General secretion pathway protein GspE</fullName>
    </submittedName>
</protein>
<dbReference type="AlphaFoldDB" id="A0A6P1ZHJ6"/>
<dbReference type="EMBL" id="QMIF01000004">
    <property type="protein sequence ID" value="TVM34641.1"/>
    <property type="molecule type" value="Genomic_DNA"/>
</dbReference>
<proteinExistence type="inferred from homology"/>
<dbReference type="PANTHER" id="PTHR30258">
    <property type="entry name" value="TYPE II SECRETION SYSTEM PROTEIN GSPE-RELATED"/>
    <property type="match status" value="1"/>
</dbReference>
<dbReference type="Pfam" id="PF00437">
    <property type="entry name" value="T2SSE"/>
    <property type="match status" value="1"/>
</dbReference>
<dbReference type="FunFam" id="3.40.50.300:FF:000398">
    <property type="entry name" value="Type IV pilus assembly ATPase PilB"/>
    <property type="match status" value="1"/>
</dbReference>